<sequence length="256" mass="27003">MRRIFDPDSPFQRGLSDAVILVELNIMTLLGLLPVVSGGASLVASARVSAQLLRGEAPRPWRLWWQHFRAALLPSLAWWLPTLGLLGLAWWENRWVSGLAGPGKNAPAAGLSTDAAAHAADSALAGQSVADSAGVLATNPAIAADPRLAGILSGLIIVALLLVLAVLVWLVTLQAFFSNAFLEHLGNSVLLAITRPLRTAACVAAVVALPLAWLYAPVSRLAIFWALALAGLSVPLYLTAWLQRPVLDALLAEAEG</sequence>
<keyword evidence="1" id="KW-1133">Transmembrane helix</keyword>
<name>S2W4K4_9ACTO</name>
<dbReference type="EMBL" id="AGWM01000005">
    <property type="protein sequence ID" value="EPD27562.1"/>
    <property type="molecule type" value="Genomic_DNA"/>
</dbReference>
<dbReference type="eggNOG" id="COG5578">
    <property type="taxonomic scope" value="Bacteria"/>
</dbReference>
<reference evidence="2 3" key="1">
    <citation type="submission" date="2013-05" db="EMBL/GenBank/DDBJ databases">
        <title>The Genome Sequence of Actinobaculum schaalii FB123-CNA2.</title>
        <authorList>
            <consortium name="The Broad Institute Genomics Platform"/>
            <person name="Earl A."/>
            <person name="Ward D."/>
            <person name="Feldgarden M."/>
            <person name="Gevers D."/>
            <person name="Saerens B."/>
            <person name="Vaneechoutte M."/>
            <person name="Walker B."/>
            <person name="Young S."/>
            <person name="Zeng Q."/>
            <person name="Gargeya S."/>
            <person name="Fitzgerald M."/>
            <person name="Haas B."/>
            <person name="Abouelleil A."/>
            <person name="Allen A.W."/>
            <person name="Alvarado L."/>
            <person name="Arachchi H.M."/>
            <person name="Berlin A.M."/>
            <person name="Chapman S.B."/>
            <person name="Gainer-Dewar J."/>
            <person name="Goldberg J."/>
            <person name="Griggs A."/>
            <person name="Gujja S."/>
            <person name="Hansen M."/>
            <person name="Howarth C."/>
            <person name="Imamovic A."/>
            <person name="Ireland A."/>
            <person name="Larimer J."/>
            <person name="McCowan C."/>
            <person name="Murphy C."/>
            <person name="Pearson M."/>
            <person name="Poon T.W."/>
            <person name="Priest M."/>
            <person name="Roberts A."/>
            <person name="Saif S."/>
            <person name="Shea T."/>
            <person name="Sisk P."/>
            <person name="Sykes S."/>
            <person name="Wortman J."/>
            <person name="Nusbaum C."/>
            <person name="Birren B."/>
        </authorList>
    </citation>
    <scope>NUCLEOTIDE SEQUENCE [LARGE SCALE GENOMIC DNA]</scope>
    <source>
        <strain evidence="2 3">FB123-CNA-2</strain>
    </source>
</reference>
<feature type="transmembrane region" description="Helical" evidence="1">
    <location>
        <begin position="155"/>
        <end position="177"/>
    </location>
</feature>
<feature type="transmembrane region" description="Helical" evidence="1">
    <location>
        <begin position="197"/>
        <end position="216"/>
    </location>
</feature>
<evidence type="ECO:0000313" key="2">
    <source>
        <dbReference type="EMBL" id="EPD27562.1"/>
    </source>
</evidence>
<dbReference type="RefSeq" id="WP_016442189.1">
    <property type="nucleotide sequence ID" value="NZ_KE150262.1"/>
</dbReference>
<keyword evidence="1" id="KW-0472">Membrane</keyword>
<evidence type="ECO:0000256" key="1">
    <source>
        <dbReference type="SAM" id="Phobius"/>
    </source>
</evidence>
<proteinExistence type="predicted"/>
<evidence type="ECO:0000313" key="3">
    <source>
        <dbReference type="Proteomes" id="UP000014393"/>
    </source>
</evidence>
<dbReference type="STRING" id="59505.FB03_05850"/>
<comment type="caution">
    <text evidence="2">The sequence shown here is derived from an EMBL/GenBank/DDBJ whole genome shotgun (WGS) entry which is preliminary data.</text>
</comment>
<dbReference type="Proteomes" id="UP000014393">
    <property type="component" value="Unassembled WGS sequence"/>
</dbReference>
<dbReference type="HOGENOM" id="CLU_081578_2_1_11"/>
<dbReference type="OrthoDB" id="4420878at2"/>
<protein>
    <recommendedName>
        <fullName evidence="4">DUF624 domain-containing protein</fullName>
    </recommendedName>
</protein>
<feature type="transmembrane region" description="Helical" evidence="1">
    <location>
        <begin position="222"/>
        <end position="242"/>
    </location>
</feature>
<evidence type="ECO:0008006" key="4">
    <source>
        <dbReference type="Google" id="ProtNLM"/>
    </source>
</evidence>
<dbReference type="PATRIC" id="fig|883067.3.peg.555"/>
<organism evidence="2 3">
    <name type="scientific">Actinotignum schaalii FB123-CNA-2</name>
    <dbReference type="NCBI Taxonomy" id="883067"/>
    <lineage>
        <taxon>Bacteria</taxon>
        <taxon>Bacillati</taxon>
        <taxon>Actinomycetota</taxon>
        <taxon>Actinomycetes</taxon>
        <taxon>Actinomycetales</taxon>
        <taxon>Actinomycetaceae</taxon>
        <taxon>Actinotignum</taxon>
    </lineage>
</organism>
<feature type="transmembrane region" description="Helical" evidence="1">
    <location>
        <begin position="71"/>
        <end position="91"/>
    </location>
</feature>
<feature type="transmembrane region" description="Helical" evidence="1">
    <location>
        <begin position="26"/>
        <end position="50"/>
    </location>
</feature>
<accession>S2W4K4</accession>
<keyword evidence="3" id="KW-1185">Reference proteome</keyword>
<keyword evidence="1" id="KW-0812">Transmembrane</keyword>
<gene>
    <name evidence="2" type="ORF">HMPREF9237_00551</name>
</gene>
<dbReference type="AlphaFoldDB" id="S2W4K4"/>